<evidence type="ECO:0000313" key="2">
    <source>
        <dbReference type="Proteomes" id="UP000399805"/>
    </source>
</evidence>
<name>A0A6I8LNV2_9PSEU</name>
<sequence length="34" mass="3647">MDIKPLLREVAGLSSTVDKYGMGSIRDILLRAAG</sequence>
<reference evidence="1 2" key="1">
    <citation type="submission" date="2019-09" db="EMBL/GenBank/DDBJ databases">
        <authorList>
            <person name="Leyn A S."/>
        </authorList>
    </citation>
    <scope>NUCLEOTIDE SEQUENCE [LARGE SCALE GENOMIC DNA]</scope>
    <source>
        <strain evidence="1">AA231_1</strain>
    </source>
</reference>
<dbReference type="Proteomes" id="UP000399805">
    <property type="component" value="Unassembled WGS sequence"/>
</dbReference>
<proteinExistence type="predicted"/>
<keyword evidence="2" id="KW-1185">Reference proteome</keyword>
<organism evidence="1 2">
    <name type="scientific">Amycolatopsis camponoti</name>
    <dbReference type="NCBI Taxonomy" id="2606593"/>
    <lineage>
        <taxon>Bacteria</taxon>
        <taxon>Bacillati</taxon>
        <taxon>Actinomycetota</taxon>
        <taxon>Actinomycetes</taxon>
        <taxon>Pseudonocardiales</taxon>
        <taxon>Pseudonocardiaceae</taxon>
        <taxon>Amycolatopsis</taxon>
    </lineage>
</organism>
<dbReference type="EMBL" id="CABVGP010000002">
    <property type="protein sequence ID" value="VVJ19464.1"/>
    <property type="molecule type" value="Genomic_DNA"/>
</dbReference>
<protein>
    <submittedName>
        <fullName evidence="1">Uncharacterized protein</fullName>
    </submittedName>
</protein>
<gene>
    <name evidence="1" type="ORF">AA23TX_04485</name>
</gene>
<accession>A0A6I8LNV2</accession>
<dbReference type="AlphaFoldDB" id="A0A6I8LNV2"/>
<evidence type="ECO:0000313" key="1">
    <source>
        <dbReference type="EMBL" id="VVJ19464.1"/>
    </source>
</evidence>